<dbReference type="PRINTS" id="PR00370">
    <property type="entry name" value="FMOXYGENASE"/>
</dbReference>
<accession>A0ABP8ZDE6</accession>
<protein>
    <submittedName>
        <fullName evidence="7">NAD(P)/FAD-dependent oxidoreductase</fullName>
    </submittedName>
</protein>
<evidence type="ECO:0000256" key="4">
    <source>
        <dbReference type="ARBA" id="ARBA00022827"/>
    </source>
</evidence>
<organism evidence="7 8">
    <name type="scientific">Amnibacterium soli</name>
    <dbReference type="NCBI Taxonomy" id="1282736"/>
    <lineage>
        <taxon>Bacteria</taxon>
        <taxon>Bacillati</taxon>
        <taxon>Actinomycetota</taxon>
        <taxon>Actinomycetes</taxon>
        <taxon>Micrococcales</taxon>
        <taxon>Microbacteriaceae</taxon>
        <taxon>Amnibacterium</taxon>
    </lineage>
</organism>
<dbReference type="InterPro" id="IPR050346">
    <property type="entry name" value="FMO-like"/>
</dbReference>
<keyword evidence="4" id="KW-0274">FAD</keyword>
<gene>
    <name evidence="7" type="ORF">GCM10025783_27880</name>
</gene>
<evidence type="ECO:0000256" key="2">
    <source>
        <dbReference type="ARBA" id="ARBA00010139"/>
    </source>
</evidence>
<dbReference type="InterPro" id="IPR036188">
    <property type="entry name" value="FAD/NAD-bd_sf"/>
</dbReference>
<dbReference type="InterPro" id="IPR000960">
    <property type="entry name" value="Flavin_mOase"/>
</dbReference>
<dbReference type="Gene3D" id="3.50.50.60">
    <property type="entry name" value="FAD/NAD(P)-binding domain"/>
    <property type="match status" value="1"/>
</dbReference>
<dbReference type="PANTHER" id="PTHR23023">
    <property type="entry name" value="DIMETHYLANILINE MONOOXYGENASE"/>
    <property type="match status" value="1"/>
</dbReference>
<dbReference type="Proteomes" id="UP001500121">
    <property type="component" value="Unassembled WGS sequence"/>
</dbReference>
<keyword evidence="6" id="KW-0560">Oxidoreductase</keyword>
<evidence type="ECO:0000313" key="8">
    <source>
        <dbReference type="Proteomes" id="UP001500121"/>
    </source>
</evidence>
<evidence type="ECO:0000313" key="7">
    <source>
        <dbReference type="EMBL" id="GAA4753405.1"/>
    </source>
</evidence>
<keyword evidence="8" id="KW-1185">Reference proteome</keyword>
<dbReference type="SUPFAM" id="SSF51905">
    <property type="entry name" value="FAD/NAD(P)-binding domain"/>
    <property type="match status" value="2"/>
</dbReference>
<evidence type="ECO:0000256" key="3">
    <source>
        <dbReference type="ARBA" id="ARBA00022630"/>
    </source>
</evidence>
<evidence type="ECO:0000256" key="6">
    <source>
        <dbReference type="ARBA" id="ARBA00023002"/>
    </source>
</evidence>
<evidence type="ECO:0000256" key="5">
    <source>
        <dbReference type="ARBA" id="ARBA00022857"/>
    </source>
</evidence>
<dbReference type="InterPro" id="IPR020946">
    <property type="entry name" value="Flavin_mOase-like"/>
</dbReference>
<dbReference type="RefSeq" id="WP_345481906.1">
    <property type="nucleotide sequence ID" value="NZ_BAABLP010000006.1"/>
</dbReference>
<reference evidence="8" key="1">
    <citation type="journal article" date="2019" name="Int. J. Syst. Evol. Microbiol.">
        <title>The Global Catalogue of Microorganisms (GCM) 10K type strain sequencing project: providing services to taxonomists for standard genome sequencing and annotation.</title>
        <authorList>
            <consortium name="The Broad Institute Genomics Platform"/>
            <consortium name="The Broad Institute Genome Sequencing Center for Infectious Disease"/>
            <person name="Wu L."/>
            <person name="Ma J."/>
        </authorList>
    </citation>
    <scope>NUCLEOTIDE SEQUENCE [LARGE SCALE GENOMIC DNA]</scope>
    <source>
        <strain evidence="8">JCM 19015</strain>
    </source>
</reference>
<comment type="caution">
    <text evidence="7">The sequence shown here is derived from an EMBL/GenBank/DDBJ whole genome shotgun (WGS) entry which is preliminary data.</text>
</comment>
<dbReference type="EMBL" id="BAABLP010000006">
    <property type="protein sequence ID" value="GAA4753405.1"/>
    <property type="molecule type" value="Genomic_DNA"/>
</dbReference>
<dbReference type="PIRSF" id="PIRSF000332">
    <property type="entry name" value="FMO"/>
    <property type="match status" value="1"/>
</dbReference>
<name>A0ABP8ZDE6_9MICO</name>
<proteinExistence type="inferred from homology"/>
<sequence>MSDGRPRVAIVGAGVSGLVTARTLRAVGCAVTVFEKTADLGGVWSAERAYPGISTQDDRTSYAFSDHPMPPGVADHPTGAEVRRYLEGYALEHDLGPDIRLSTEVVRASLSPDDGWQVEAVGADGRTTGRYDWLVAANGVFCAAHVPAWPGLDAFERGGGRLLGPADVGIGEQLHGRRVAVIGWGKTACDLAVAAAERSEHTDVVVRTLTWKYPRRIGDRGLTFHHMVLTRAGERILGTPYRSRAGRILLRRIPERLPRLLIDRVLAGVVDRGLGLSALGLRPSVEFRASTSLVTDGFFEAVRTGRIRVHRDRTVAELGADLQGPLVRLSDGTVLRDDVVIAATGYDRDLAFLDPSALSVATADDGSLLLHRNVLSATVPGLAFIGWLQNYRSPLTSELLALWLAGVIVGRVRLPDEVTRRSAASRIHLDRDAARRSAGTPLPSLTLRQLDQLLGEIGLRLPRRVRLRQMWRPLDPADYAGLLDALLDVRPSGERSLDRT</sequence>
<comment type="similarity">
    <text evidence="1">Belongs to the FMO family.</text>
</comment>
<comment type="similarity">
    <text evidence="2">Belongs to the FAD-binding monooxygenase family.</text>
</comment>
<keyword evidence="5" id="KW-0521">NADP</keyword>
<dbReference type="Pfam" id="PF00743">
    <property type="entry name" value="FMO-like"/>
    <property type="match status" value="1"/>
</dbReference>
<evidence type="ECO:0000256" key="1">
    <source>
        <dbReference type="ARBA" id="ARBA00009183"/>
    </source>
</evidence>
<keyword evidence="3" id="KW-0285">Flavoprotein</keyword>